<dbReference type="RefSeq" id="WP_332900443.1">
    <property type="nucleotide sequence ID" value="NZ_JBAGLP010000012.1"/>
</dbReference>
<reference evidence="2" key="1">
    <citation type="journal article" date="2024" name="Antonie Van Leeuwenhoek">
        <title>Isoptericola haloaureus sp. nov., a dimorphic actinobacterium isolated from mangrove sediments of southeast India, implicating biosaline agricultural significance through nitrogen fixation and salt tolerance genes.</title>
        <authorList>
            <person name="Prathaban M."/>
            <person name="Prathiviraj R."/>
            <person name="Ravichandran M."/>
            <person name="Natarajan S.D."/>
            <person name="Sobanaa M."/>
            <person name="Hari Krishna Kumar S."/>
            <person name="Chandrasekar V."/>
            <person name="Selvin J."/>
        </authorList>
    </citation>
    <scope>NUCLEOTIDE SEQUENCE</scope>
    <source>
        <strain evidence="2">MP1014</strain>
    </source>
</reference>
<dbReference type="Proteomes" id="UP001310387">
    <property type="component" value="Unassembled WGS sequence"/>
</dbReference>
<feature type="non-terminal residue" evidence="2">
    <location>
        <position position="1"/>
    </location>
</feature>
<feature type="compositionally biased region" description="Low complexity" evidence="1">
    <location>
        <begin position="24"/>
        <end position="35"/>
    </location>
</feature>
<evidence type="ECO:0000256" key="1">
    <source>
        <dbReference type="SAM" id="MobiDB-lite"/>
    </source>
</evidence>
<reference evidence="2" key="2">
    <citation type="submission" date="2024-02" db="EMBL/GenBank/DDBJ databases">
        <authorList>
            <person name="Prathaban M."/>
            <person name="Mythili R."/>
            <person name="Sharmila Devi N."/>
            <person name="Sobanaa M."/>
            <person name="Prathiviraj R."/>
            <person name="Selvin J."/>
        </authorList>
    </citation>
    <scope>NUCLEOTIDE SEQUENCE</scope>
    <source>
        <strain evidence="2">MP1014</strain>
    </source>
</reference>
<organism evidence="2 3">
    <name type="scientific">Isoptericola haloaureus</name>
    <dbReference type="NCBI Taxonomy" id="1542902"/>
    <lineage>
        <taxon>Bacteria</taxon>
        <taxon>Bacillati</taxon>
        <taxon>Actinomycetota</taxon>
        <taxon>Actinomycetes</taxon>
        <taxon>Micrococcales</taxon>
        <taxon>Promicromonosporaceae</taxon>
        <taxon>Isoptericola</taxon>
    </lineage>
</organism>
<sequence>RPGGRAPWLPPPPSRGPGGGGAGALPATRAAALPPAADPDGRAAAEHDPASRPAGLGCAFAGSPRERGGARRRSVFRTGENRQYLSVRAGTLPRVPPGRVGVRAIGVVGVVTG</sequence>
<dbReference type="EMBL" id="JBAGLP010000012">
    <property type="protein sequence ID" value="MEG3613514.1"/>
    <property type="molecule type" value="Genomic_DNA"/>
</dbReference>
<proteinExistence type="predicted"/>
<feature type="compositionally biased region" description="Basic and acidic residues" evidence="1">
    <location>
        <begin position="39"/>
        <end position="50"/>
    </location>
</feature>
<gene>
    <name evidence="2" type="ORF">V5O49_00035</name>
</gene>
<keyword evidence="3" id="KW-1185">Reference proteome</keyword>
<feature type="region of interest" description="Disordered" evidence="1">
    <location>
        <begin position="1"/>
        <end position="77"/>
    </location>
</feature>
<comment type="caution">
    <text evidence="2">The sequence shown here is derived from an EMBL/GenBank/DDBJ whole genome shotgun (WGS) entry which is preliminary data.</text>
</comment>
<evidence type="ECO:0000313" key="2">
    <source>
        <dbReference type="EMBL" id="MEG3613514.1"/>
    </source>
</evidence>
<name>A0ABU7Z250_9MICO</name>
<evidence type="ECO:0000313" key="3">
    <source>
        <dbReference type="Proteomes" id="UP001310387"/>
    </source>
</evidence>
<protein>
    <submittedName>
        <fullName evidence="2">Uncharacterized protein</fullName>
    </submittedName>
</protein>
<feature type="non-terminal residue" evidence="2">
    <location>
        <position position="113"/>
    </location>
</feature>
<accession>A0ABU7Z250</accession>